<evidence type="ECO:0000313" key="1">
    <source>
        <dbReference type="EMBL" id="MBN9674106.1"/>
    </source>
</evidence>
<dbReference type="EMBL" id="JAEKJZ010000009">
    <property type="protein sequence ID" value="MBN9674106.1"/>
    <property type="molecule type" value="Genomic_DNA"/>
</dbReference>
<reference evidence="1" key="1">
    <citation type="submission" date="2020-12" db="EMBL/GenBank/DDBJ databases">
        <title>Oil enriched cultivation method for isolating marine PHA-producing bacteria.</title>
        <authorList>
            <person name="Zheng W."/>
            <person name="Yu S."/>
            <person name="Huang Y."/>
        </authorList>
    </citation>
    <scope>NUCLEOTIDE SEQUENCE</scope>
    <source>
        <strain evidence="1">SY-2-12</strain>
    </source>
</reference>
<dbReference type="RefSeq" id="WP_207144397.1">
    <property type="nucleotide sequence ID" value="NZ_JAEKJZ010000009.1"/>
</dbReference>
<comment type="caution">
    <text evidence="1">The sequence shown here is derived from an EMBL/GenBank/DDBJ whole genome shotgun (WGS) entry which is preliminary data.</text>
</comment>
<dbReference type="AlphaFoldDB" id="A0A939EJX4"/>
<evidence type="ECO:0000313" key="2">
    <source>
        <dbReference type="Proteomes" id="UP000664096"/>
    </source>
</evidence>
<protein>
    <submittedName>
        <fullName evidence="1">Uncharacterized protein</fullName>
    </submittedName>
</protein>
<gene>
    <name evidence="1" type="ORF">JF539_27355</name>
</gene>
<proteinExistence type="predicted"/>
<name>A0A939EJX4_9HYPH</name>
<sequence length="67" mass="7643">MPRNVVVLLDNSDGRAMIKDACKSNGMLFAEFEELVQAEVEQTGKQRRAGLWDSFDDILDRIQVDEQ</sequence>
<dbReference type="Proteomes" id="UP000664096">
    <property type="component" value="Unassembled WGS sequence"/>
</dbReference>
<accession>A0A939EJX4</accession>
<organism evidence="1 2">
    <name type="scientific">Roseibium aggregatum</name>
    <dbReference type="NCBI Taxonomy" id="187304"/>
    <lineage>
        <taxon>Bacteria</taxon>
        <taxon>Pseudomonadati</taxon>
        <taxon>Pseudomonadota</taxon>
        <taxon>Alphaproteobacteria</taxon>
        <taxon>Hyphomicrobiales</taxon>
        <taxon>Stappiaceae</taxon>
        <taxon>Roseibium</taxon>
    </lineage>
</organism>